<accession>A0ABS6DBH9</accession>
<reference evidence="3" key="2">
    <citation type="submission" date="2023-07" db="EMBL/GenBank/DDBJ databases">
        <title>Cedecea davisae an AmpC producer and its therapeutic implications.</title>
        <authorList>
            <person name="Notter J."/>
        </authorList>
    </citation>
    <scope>NUCLEOTIDE SEQUENCE [LARGE SCALE GENOMIC DNA]</scope>
    <source>
        <strain evidence="3">1</strain>
    </source>
</reference>
<evidence type="ECO:0000313" key="2">
    <source>
        <dbReference type="EMBL" id="MBU4680425.1"/>
    </source>
</evidence>
<name>A0ABS6DBH9_9ENTR</name>
<organism evidence="2 3">
    <name type="scientific">Cedecea davisae</name>
    <dbReference type="NCBI Taxonomy" id="158484"/>
    <lineage>
        <taxon>Bacteria</taxon>
        <taxon>Pseudomonadati</taxon>
        <taxon>Pseudomonadota</taxon>
        <taxon>Gammaproteobacteria</taxon>
        <taxon>Enterobacterales</taxon>
        <taxon>Enterobacteriaceae</taxon>
        <taxon>Cedecea</taxon>
    </lineage>
</organism>
<feature type="coiled-coil region" evidence="1">
    <location>
        <begin position="23"/>
        <end position="82"/>
    </location>
</feature>
<keyword evidence="3" id="KW-1185">Reference proteome</keyword>
<gene>
    <name evidence="2" type="ORF">KC222_00155</name>
</gene>
<protein>
    <submittedName>
        <fullName evidence="2">Uncharacterized protein</fullName>
    </submittedName>
</protein>
<comment type="caution">
    <text evidence="2">The sequence shown here is derived from an EMBL/GenBank/DDBJ whole genome shotgun (WGS) entry which is preliminary data.</text>
</comment>
<sequence length="155" mass="17268">MTRPLEALIAEMKDKSMVTAEDFAALIEALEQVQQQNKELIDERTESTNEMARIIQREIKLRRAAEKRIAELEAERHSTVINVDISAADAEKVAAEIREHNAREIKPLPVLSASPLAVKLPERFYPDGDIEVPEVMNADEVIEAIRAAGLQVAGD</sequence>
<dbReference type="EMBL" id="JAGRYU010000002">
    <property type="protein sequence ID" value="MBU4680425.1"/>
    <property type="molecule type" value="Genomic_DNA"/>
</dbReference>
<evidence type="ECO:0000256" key="1">
    <source>
        <dbReference type="SAM" id="Coils"/>
    </source>
</evidence>
<dbReference type="RefSeq" id="WP_216374154.1">
    <property type="nucleotide sequence ID" value="NZ_JAGRYT010000001.1"/>
</dbReference>
<evidence type="ECO:0000313" key="3">
    <source>
        <dbReference type="Proteomes" id="UP000686327"/>
    </source>
</evidence>
<reference evidence="2 3" key="1">
    <citation type="submission" date="2021-04" db="EMBL/GenBank/DDBJ databases">
        <authorList>
            <person name="Seiffert S.N."/>
        </authorList>
    </citation>
    <scope>NUCLEOTIDE SEQUENCE [LARGE SCALE GENOMIC DNA]</scope>
    <source>
        <strain evidence="2 3">1</strain>
    </source>
</reference>
<dbReference type="Proteomes" id="UP000686327">
    <property type="component" value="Unassembled WGS sequence"/>
</dbReference>
<keyword evidence="1" id="KW-0175">Coiled coil</keyword>
<proteinExistence type="predicted"/>